<evidence type="ECO:0000256" key="2">
    <source>
        <dbReference type="ARBA" id="ARBA00022679"/>
    </source>
</evidence>
<dbReference type="AlphaFoldDB" id="A0A419UZR4"/>
<feature type="active site" description="Proton acceptor" evidence="4">
    <location>
        <position position="115"/>
    </location>
</feature>
<dbReference type="PANTHER" id="PTHR11085">
    <property type="entry name" value="NAD-DEPENDENT PROTEIN DEACYLASE SIRTUIN-5, MITOCHONDRIAL-RELATED"/>
    <property type="match status" value="1"/>
</dbReference>
<dbReference type="GO" id="GO:0070403">
    <property type="term" value="F:NAD+ binding"/>
    <property type="evidence" value="ECO:0007669"/>
    <property type="project" value="InterPro"/>
</dbReference>
<feature type="binding site" evidence="4">
    <location>
        <position position="126"/>
    </location>
    <ligand>
        <name>Zn(2+)</name>
        <dbReference type="ChEBI" id="CHEBI:29105"/>
    </ligand>
</feature>
<feature type="binding site" evidence="4">
    <location>
        <position position="145"/>
    </location>
    <ligand>
        <name>Zn(2+)</name>
        <dbReference type="ChEBI" id="CHEBI:29105"/>
    </ligand>
</feature>
<dbReference type="InterPro" id="IPR003000">
    <property type="entry name" value="Sirtuin"/>
</dbReference>
<dbReference type="Gene3D" id="3.40.50.1220">
    <property type="entry name" value="TPP-binding domain"/>
    <property type="match status" value="1"/>
</dbReference>
<dbReference type="SUPFAM" id="SSF52467">
    <property type="entry name" value="DHS-like NAD/FAD-binding domain"/>
    <property type="match status" value="1"/>
</dbReference>
<dbReference type="Proteomes" id="UP000285120">
    <property type="component" value="Unassembled WGS sequence"/>
</dbReference>
<sequence>MKEIADLLKASSYTTIMTGAGMSTESGLPDFRSQQGLWQKYDPVKMASTEAMRSNRSAFVSFYQKRIEALQSVSPNDGHILLSEWERNGLVQQIITQNVDNLHQEAGSRLVSELHGSLAALRCDECGKKEDTSRYVRAEIKCPSCSGLLRPDIVLFGEILPSRALEDAEKAALQSDLFIVMGTSLTVAPASYFPQDAKQNGASLVIINESETELDYLADYLFTGHSISETIRLINAHL</sequence>
<dbReference type="Gene3D" id="3.30.1600.10">
    <property type="entry name" value="SIR2/SIRT2 'Small Domain"/>
    <property type="match status" value="1"/>
</dbReference>
<dbReference type="RefSeq" id="WP_120193706.1">
    <property type="nucleotide sequence ID" value="NZ_RAPK01000010.1"/>
</dbReference>
<keyword evidence="2" id="KW-0808">Transferase</keyword>
<dbReference type="InterPro" id="IPR029035">
    <property type="entry name" value="DHS-like_NAD/FAD-binding_dom"/>
</dbReference>
<dbReference type="EMBL" id="RAPK01000010">
    <property type="protein sequence ID" value="RKD71151.1"/>
    <property type="molecule type" value="Genomic_DNA"/>
</dbReference>
<evidence type="ECO:0000256" key="3">
    <source>
        <dbReference type="ARBA" id="ARBA00023027"/>
    </source>
</evidence>
<dbReference type="InterPro" id="IPR026591">
    <property type="entry name" value="Sirtuin_cat_small_dom_sf"/>
</dbReference>
<keyword evidence="4" id="KW-0862">Zinc</keyword>
<comment type="caution">
    <text evidence="6">The sequence shown here is derived from an EMBL/GenBank/DDBJ whole genome shotgun (WGS) entry which is preliminary data.</text>
</comment>
<keyword evidence="7" id="KW-1185">Reference proteome</keyword>
<feature type="binding site" evidence="4">
    <location>
        <position position="123"/>
    </location>
    <ligand>
        <name>Zn(2+)</name>
        <dbReference type="ChEBI" id="CHEBI:29105"/>
    </ligand>
</feature>
<dbReference type="PANTHER" id="PTHR11085:SF11">
    <property type="entry name" value="NAD-DEPENDENT PROTEIN DEACETYLASE"/>
    <property type="match status" value="1"/>
</dbReference>
<dbReference type="Pfam" id="PF02146">
    <property type="entry name" value="SIR2"/>
    <property type="match status" value="1"/>
</dbReference>
<evidence type="ECO:0000256" key="4">
    <source>
        <dbReference type="PROSITE-ProRule" id="PRU00236"/>
    </source>
</evidence>
<dbReference type="GO" id="GO:0046872">
    <property type="term" value="F:metal ion binding"/>
    <property type="evidence" value="ECO:0007669"/>
    <property type="project" value="UniProtKB-KW"/>
</dbReference>
<dbReference type="OrthoDB" id="9800582at2"/>
<feature type="domain" description="Deacetylase sirtuin-type" evidence="5">
    <location>
        <begin position="1"/>
        <end position="238"/>
    </location>
</feature>
<gene>
    <name evidence="6" type="ORF">ATL39_2545</name>
</gene>
<dbReference type="NCBIfam" id="NF001753">
    <property type="entry name" value="PRK00481.1-3"/>
    <property type="match status" value="1"/>
</dbReference>
<feature type="binding site" evidence="4">
    <location>
        <position position="142"/>
    </location>
    <ligand>
        <name>Zn(2+)</name>
        <dbReference type="ChEBI" id="CHEBI:29105"/>
    </ligand>
</feature>
<evidence type="ECO:0000259" key="5">
    <source>
        <dbReference type="PROSITE" id="PS50305"/>
    </source>
</evidence>
<organism evidence="6 7">
    <name type="scientific">Sinobaca qinghaiensis</name>
    <dbReference type="NCBI Taxonomy" id="342944"/>
    <lineage>
        <taxon>Bacteria</taxon>
        <taxon>Bacillati</taxon>
        <taxon>Bacillota</taxon>
        <taxon>Bacilli</taxon>
        <taxon>Bacillales</taxon>
        <taxon>Sporolactobacillaceae</taxon>
        <taxon>Sinobaca</taxon>
    </lineage>
</organism>
<evidence type="ECO:0000313" key="7">
    <source>
        <dbReference type="Proteomes" id="UP000285120"/>
    </source>
</evidence>
<dbReference type="EC" id="2.3.1.286" evidence="1"/>
<proteinExistence type="predicted"/>
<protein>
    <recommendedName>
        <fullName evidence="1">protein acetyllysine N-acetyltransferase</fullName>
        <ecNumber evidence="1">2.3.1.286</ecNumber>
    </recommendedName>
</protein>
<keyword evidence="3" id="KW-0520">NAD</keyword>
<name>A0A419UZR4_9BACL</name>
<evidence type="ECO:0000313" key="6">
    <source>
        <dbReference type="EMBL" id="RKD71151.1"/>
    </source>
</evidence>
<dbReference type="PROSITE" id="PS50305">
    <property type="entry name" value="SIRTUIN"/>
    <property type="match status" value="1"/>
</dbReference>
<accession>A0A419UZR4</accession>
<evidence type="ECO:0000256" key="1">
    <source>
        <dbReference type="ARBA" id="ARBA00012928"/>
    </source>
</evidence>
<reference evidence="6 7" key="1">
    <citation type="submission" date="2018-09" db="EMBL/GenBank/DDBJ databases">
        <title>Genomic Encyclopedia of Archaeal and Bacterial Type Strains, Phase II (KMG-II): from individual species to whole genera.</title>
        <authorList>
            <person name="Goeker M."/>
        </authorList>
    </citation>
    <scope>NUCLEOTIDE SEQUENCE [LARGE SCALE GENOMIC DNA]</scope>
    <source>
        <strain evidence="6 7">DSM 17008</strain>
    </source>
</reference>
<keyword evidence="4" id="KW-0479">Metal-binding</keyword>
<dbReference type="InterPro" id="IPR026590">
    <property type="entry name" value="Ssirtuin_cat_dom"/>
</dbReference>
<dbReference type="GO" id="GO:0017136">
    <property type="term" value="F:histone deacetylase activity, NAD-dependent"/>
    <property type="evidence" value="ECO:0007669"/>
    <property type="project" value="TreeGrafter"/>
</dbReference>
<dbReference type="InterPro" id="IPR050134">
    <property type="entry name" value="NAD-dep_sirtuin_deacylases"/>
</dbReference>